<dbReference type="AlphaFoldDB" id="A0A1G5HZ37"/>
<reference evidence="2 3" key="1">
    <citation type="submission" date="2016-10" db="EMBL/GenBank/DDBJ databases">
        <authorList>
            <person name="de Groot N.N."/>
        </authorList>
    </citation>
    <scope>NUCLEOTIDE SEQUENCE [LARGE SCALE GENOMIC DNA]</scope>
    <source>
        <strain evidence="2 3">DSM 18978</strain>
    </source>
</reference>
<dbReference type="PANTHER" id="PTHR42867">
    <property type="entry name" value="MEMBRANE PROTEIN-RELATED"/>
    <property type="match status" value="1"/>
</dbReference>
<dbReference type="PANTHER" id="PTHR42867:SF1">
    <property type="entry name" value="MEMBRANE PROTEIN-RELATED"/>
    <property type="match status" value="1"/>
</dbReference>
<dbReference type="EMBL" id="FMUS01000013">
    <property type="protein sequence ID" value="SCY68977.1"/>
    <property type="molecule type" value="Genomic_DNA"/>
</dbReference>
<keyword evidence="1" id="KW-0472">Membrane</keyword>
<name>A0A1G5HZ37_9FIRM</name>
<protein>
    <recommendedName>
        <fullName evidence="4">DUF1385 domain-containing protein</fullName>
    </recommendedName>
</protein>
<evidence type="ECO:0000256" key="1">
    <source>
        <dbReference type="SAM" id="Phobius"/>
    </source>
</evidence>
<sequence>MKIGGMAHRNGITFFCDAFKLKAIRKKNRIDYQIKWILPPKWLRKLEKKPVLGVFTTIYYQWLVFDFKVKLLFGLMTILYFAEPLIPMAYYPQLNKGQVLGIIVLLIIVSHKHLIRLLRYHGAEHKVINCYLKYGYLEEGLVKKSSRFNKRCGTNLVVIFLILYGLLQFFNVESLSIILILFFIAVFVARRAAMMNNEIFFHLFNIFQWVTVWEPGDEEINVAIQGFSRLYKGYIAYQTEMLNKRV</sequence>
<keyword evidence="1" id="KW-1133">Transmembrane helix</keyword>
<keyword evidence="1" id="KW-0812">Transmembrane</keyword>
<feature type="transmembrane region" description="Helical" evidence="1">
    <location>
        <begin position="71"/>
        <end position="91"/>
    </location>
</feature>
<keyword evidence="3" id="KW-1185">Reference proteome</keyword>
<dbReference type="Proteomes" id="UP000198636">
    <property type="component" value="Unassembled WGS sequence"/>
</dbReference>
<evidence type="ECO:0000313" key="2">
    <source>
        <dbReference type="EMBL" id="SCY68977.1"/>
    </source>
</evidence>
<dbReference type="Pfam" id="PF07136">
    <property type="entry name" value="DUF1385"/>
    <property type="match status" value="1"/>
</dbReference>
<feature type="transmembrane region" description="Helical" evidence="1">
    <location>
        <begin position="176"/>
        <end position="193"/>
    </location>
</feature>
<dbReference type="InterPro" id="IPR010787">
    <property type="entry name" value="DUF1385"/>
</dbReference>
<accession>A0A1G5HZ37</accession>
<organism evidence="2 3">
    <name type="scientific">Alkaliphilus peptidifermentans DSM 18978</name>
    <dbReference type="NCBI Taxonomy" id="1120976"/>
    <lineage>
        <taxon>Bacteria</taxon>
        <taxon>Bacillati</taxon>
        <taxon>Bacillota</taxon>
        <taxon>Clostridia</taxon>
        <taxon>Peptostreptococcales</taxon>
        <taxon>Natronincolaceae</taxon>
        <taxon>Alkaliphilus</taxon>
    </lineage>
</organism>
<proteinExistence type="predicted"/>
<gene>
    <name evidence="2" type="ORF">SAMN03080606_02162</name>
</gene>
<dbReference type="STRING" id="1120976.SAMN03080606_02162"/>
<evidence type="ECO:0000313" key="3">
    <source>
        <dbReference type="Proteomes" id="UP000198636"/>
    </source>
</evidence>
<feature type="transmembrane region" description="Helical" evidence="1">
    <location>
        <begin position="152"/>
        <end position="170"/>
    </location>
</feature>
<feature type="transmembrane region" description="Helical" evidence="1">
    <location>
        <begin position="97"/>
        <end position="115"/>
    </location>
</feature>
<evidence type="ECO:0008006" key="4">
    <source>
        <dbReference type="Google" id="ProtNLM"/>
    </source>
</evidence>